<dbReference type="EMBL" id="CAUYUJ010003823">
    <property type="protein sequence ID" value="CAK0806996.1"/>
    <property type="molecule type" value="Genomic_DNA"/>
</dbReference>
<comment type="caution">
    <text evidence="3">The sequence shown here is derived from an EMBL/GenBank/DDBJ whole genome shotgun (WGS) entry which is preliminary data.</text>
</comment>
<gene>
    <name evidence="3" type="ORF">PCOR1329_LOCUS13020</name>
</gene>
<keyword evidence="1" id="KW-0812">Transmembrane</keyword>
<keyword evidence="1" id="KW-0472">Membrane</keyword>
<protein>
    <recommendedName>
        <fullName evidence="5">ABC transmembrane type-1 domain-containing protein</fullName>
    </recommendedName>
</protein>
<evidence type="ECO:0000256" key="2">
    <source>
        <dbReference type="SAM" id="SignalP"/>
    </source>
</evidence>
<proteinExistence type="predicted"/>
<evidence type="ECO:0000313" key="4">
    <source>
        <dbReference type="Proteomes" id="UP001189429"/>
    </source>
</evidence>
<organism evidence="3 4">
    <name type="scientific">Prorocentrum cordatum</name>
    <dbReference type="NCBI Taxonomy" id="2364126"/>
    <lineage>
        <taxon>Eukaryota</taxon>
        <taxon>Sar</taxon>
        <taxon>Alveolata</taxon>
        <taxon>Dinophyceae</taxon>
        <taxon>Prorocentrales</taxon>
        <taxon>Prorocentraceae</taxon>
        <taxon>Prorocentrum</taxon>
    </lineage>
</organism>
<feature type="signal peptide" evidence="2">
    <location>
        <begin position="1"/>
        <end position="21"/>
    </location>
</feature>
<reference evidence="3" key="1">
    <citation type="submission" date="2023-10" db="EMBL/GenBank/DDBJ databases">
        <authorList>
            <person name="Chen Y."/>
            <person name="Shah S."/>
            <person name="Dougan E. K."/>
            <person name="Thang M."/>
            <person name="Chan C."/>
        </authorList>
    </citation>
    <scope>NUCLEOTIDE SEQUENCE [LARGE SCALE GENOMIC DNA]</scope>
</reference>
<evidence type="ECO:0000256" key="1">
    <source>
        <dbReference type="SAM" id="Phobius"/>
    </source>
</evidence>
<keyword evidence="2" id="KW-0732">Signal</keyword>
<feature type="non-terminal residue" evidence="3">
    <location>
        <position position="105"/>
    </location>
</feature>
<accession>A0ABN9QPV7</accession>
<evidence type="ECO:0008006" key="5">
    <source>
        <dbReference type="Google" id="ProtNLM"/>
    </source>
</evidence>
<dbReference type="Proteomes" id="UP001189429">
    <property type="component" value="Unassembled WGS sequence"/>
</dbReference>
<keyword evidence="4" id="KW-1185">Reference proteome</keyword>
<feature type="chain" id="PRO_5047438731" description="ABC transmembrane type-1 domain-containing protein" evidence="2">
    <location>
        <begin position="22"/>
        <end position="105"/>
    </location>
</feature>
<keyword evidence="1" id="KW-1133">Transmembrane helix</keyword>
<name>A0ABN9QPV7_9DINO</name>
<evidence type="ECO:0000313" key="3">
    <source>
        <dbReference type="EMBL" id="CAK0806996.1"/>
    </source>
</evidence>
<feature type="transmembrane region" description="Helical" evidence="1">
    <location>
        <begin position="82"/>
        <end position="102"/>
    </location>
</feature>
<sequence length="105" mass="11768">MSFLLLCWGLLAIRTISLITGTYNPLRANSEDRLGEIVRRTTSFDSVCLVGTKVKEVMAAVSLSKQDIRLVHMLVRTLAARVSWGVVFVIVILFESPYLLIISRD</sequence>